<comment type="cofactor">
    <cofactor evidence="5">
        <name>[2Fe-2S] cluster</name>
        <dbReference type="ChEBI" id="CHEBI:190135"/>
    </cofactor>
</comment>
<dbReference type="PANTHER" id="PTHR23426:SF65">
    <property type="entry name" value="FERREDOXIN-2, MITOCHONDRIAL"/>
    <property type="match status" value="1"/>
</dbReference>
<dbReference type="InterPro" id="IPR001055">
    <property type="entry name" value="Adrenodoxin-like"/>
</dbReference>
<protein>
    <submittedName>
        <fullName evidence="6">2Fe-2S ferredoxin</fullName>
    </submittedName>
</protein>
<dbReference type="InterPro" id="IPR012675">
    <property type="entry name" value="Beta-grasp_dom_sf"/>
</dbReference>
<dbReference type="GO" id="GO:0140647">
    <property type="term" value="P:P450-containing electron transport chain"/>
    <property type="evidence" value="ECO:0007669"/>
    <property type="project" value="InterPro"/>
</dbReference>
<accession>A0A7W6FYC5</accession>
<dbReference type="Proteomes" id="UP000561459">
    <property type="component" value="Unassembled WGS sequence"/>
</dbReference>
<dbReference type="AlphaFoldDB" id="A0A7W6FYC5"/>
<dbReference type="GO" id="GO:0051537">
    <property type="term" value="F:2 iron, 2 sulfur cluster binding"/>
    <property type="evidence" value="ECO:0007669"/>
    <property type="project" value="UniProtKB-KW"/>
</dbReference>
<evidence type="ECO:0000256" key="4">
    <source>
        <dbReference type="ARBA" id="ARBA00023014"/>
    </source>
</evidence>
<dbReference type="GO" id="GO:0009055">
    <property type="term" value="F:electron transfer activity"/>
    <property type="evidence" value="ECO:0007669"/>
    <property type="project" value="TreeGrafter"/>
</dbReference>
<dbReference type="PANTHER" id="PTHR23426">
    <property type="entry name" value="FERREDOXIN/ADRENODOXIN"/>
    <property type="match status" value="1"/>
</dbReference>
<proteinExistence type="predicted"/>
<dbReference type="SUPFAM" id="SSF54292">
    <property type="entry name" value="2Fe-2S ferredoxin-like"/>
    <property type="match status" value="1"/>
</dbReference>
<organism evidence="6 7">
    <name type="scientific">Novosphingobium fluoreni</name>
    <dbReference type="NCBI Taxonomy" id="1391222"/>
    <lineage>
        <taxon>Bacteria</taxon>
        <taxon>Pseudomonadati</taxon>
        <taxon>Pseudomonadota</taxon>
        <taxon>Alphaproteobacteria</taxon>
        <taxon>Sphingomonadales</taxon>
        <taxon>Sphingomonadaceae</taxon>
        <taxon>Novosphingobium</taxon>
    </lineage>
</organism>
<dbReference type="PRINTS" id="PR00355">
    <property type="entry name" value="ADRENODOXIN"/>
</dbReference>
<sequence length="74" mass="8047">MEGIIAECGGSMTCLTCHCYVTLPESGSLPEPSANEQEMLDCVLEARENSRLSCQVVVTPELDGARFDIPQWQG</sequence>
<evidence type="ECO:0000256" key="5">
    <source>
        <dbReference type="ARBA" id="ARBA00034078"/>
    </source>
</evidence>
<dbReference type="Gene3D" id="3.10.20.30">
    <property type="match status" value="1"/>
</dbReference>
<keyword evidence="4" id="KW-0411">Iron-sulfur</keyword>
<dbReference type="InterPro" id="IPR036010">
    <property type="entry name" value="2Fe-2S_ferredoxin-like_sf"/>
</dbReference>
<reference evidence="6 7" key="1">
    <citation type="submission" date="2020-08" db="EMBL/GenBank/DDBJ databases">
        <title>Genomic Encyclopedia of Type Strains, Phase IV (KMG-IV): sequencing the most valuable type-strain genomes for metagenomic binning, comparative biology and taxonomic classification.</title>
        <authorList>
            <person name="Goeker M."/>
        </authorList>
    </citation>
    <scope>NUCLEOTIDE SEQUENCE [LARGE SCALE GENOMIC DNA]</scope>
    <source>
        <strain evidence="6 7">DSM 27568</strain>
    </source>
</reference>
<keyword evidence="7" id="KW-1185">Reference proteome</keyword>
<name>A0A7W6FYC5_9SPHN</name>
<keyword evidence="1" id="KW-0001">2Fe-2S</keyword>
<evidence type="ECO:0000313" key="6">
    <source>
        <dbReference type="EMBL" id="MBB3940304.1"/>
    </source>
</evidence>
<dbReference type="EMBL" id="JACIDY010000004">
    <property type="protein sequence ID" value="MBB3940304.1"/>
    <property type="molecule type" value="Genomic_DNA"/>
</dbReference>
<evidence type="ECO:0000256" key="2">
    <source>
        <dbReference type="ARBA" id="ARBA00022723"/>
    </source>
</evidence>
<evidence type="ECO:0000256" key="1">
    <source>
        <dbReference type="ARBA" id="ARBA00022714"/>
    </source>
</evidence>
<evidence type="ECO:0000313" key="7">
    <source>
        <dbReference type="Proteomes" id="UP000561459"/>
    </source>
</evidence>
<evidence type="ECO:0000256" key="3">
    <source>
        <dbReference type="ARBA" id="ARBA00023004"/>
    </source>
</evidence>
<dbReference type="GO" id="GO:0046872">
    <property type="term" value="F:metal ion binding"/>
    <property type="evidence" value="ECO:0007669"/>
    <property type="project" value="UniProtKB-KW"/>
</dbReference>
<keyword evidence="3" id="KW-0408">Iron</keyword>
<comment type="caution">
    <text evidence="6">The sequence shown here is derived from an EMBL/GenBank/DDBJ whole genome shotgun (WGS) entry which is preliminary data.</text>
</comment>
<gene>
    <name evidence="6" type="ORF">GGR39_001961</name>
</gene>
<keyword evidence="2" id="KW-0479">Metal-binding</keyword>